<feature type="transmembrane region" description="Helical" evidence="10">
    <location>
        <begin position="426"/>
        <end position="444"/>
    </location>
</feature>
<dbReference type="Pfam" id="PF01578">
    <property type="entry name" value="Cytochrom_C_asm"/>
    <property type="match status" value="1"/>
</dbReference>
<dbReference type="PANTHER" id="PTHR43653:SF1">
    <property type="entry name" value="CYTOCHROME C-TYPE BIOGENESIS PROTEIN CCMF"/>
    <property type="match status" value="1"/>
</dbReference>
<dbReference type="InterPro" id="IPR003567">
    <property type="entry name" value="Cyt_c_biogenesis"/>
</dbReference>
<evidence type="ECO:0000256" key="4">
    <source>
        <dbReference type="ARBA" id="ARBA00022519"/>
    </source>
</evidence>
<feature type="transmembrane region" description="Helical" evidence="10">
    <location>
        <begin position="6"/>
        <end position="26"/>
    </location>
</feature>
<dbReference type="NCBIfam" id="NF007691">
    <property type="entry name" value="PRK10369.1"/>
    <property type="match status" value="1"/>
</dbReference>
<evidence type="ECO:0000256" key="6">
    <source>
        <dbReference type="ARBA" id="ARBA00022748"/>
    </source>
</evidence>
<feature type="domain" description="Cytochrome c assembly protein" evidence="11">
    <location>
        <begin position="89"/>
        <end position="296"/>
    </location>
</feature>
<gene>
    <name evidence="13" type="ORF">ABU178_13570</name>
</gene>
<evidence type="ECO:0000256" key="10">
    <source>
        <dbReference type="SAM" id="Phobius"/>
    </source>
</evidence>
<feature type="transmembrane region" description="Helical" evidence="10">
    <location>
        <begin position="395"/>
        <end position="414"/>
    </location>
</feature>
<evidence type="ECO:0000256" key="2">
    <source>
        <dbReference type="ARBA" id="ARBA00009186"/>
    </source>
</evidence>
<dbReference type="PRINTS" id="PR01410">
    <property type="entry name" value="CCBIOGENESIS"/>
</dbReference>
<comment type="similarity">
    <text evidence="2">Belongs to the CcmF/CycK/Ccl1/NrfE/CcsA family.</text>
</comment>
<keyword evidence="4" id="KW-0997">Cell inner membrane</keyword>
<evidence type="ECO:0000259" key="11">
    <source>
        <dbReference type="Pfam" id="PF01578"/>
    </source>
</evidence>
<keyword evidence="8 10" id="KW-0472">Membrane</keyword>
<organism evidence="13 14">
    <name type="scientific">Pantoea osteomyelitidis</name>
    <dbReference type="NCBI Taxonomy" id="3230026"/>
    <lineage>
        <taxon>Bacteria</taxon>
        <taxon>Pseudomonadati</taxon>
        <taxon>Pseudomonadota</taxon>
        <taxon>Gammaproteobacteria</taxon>
        <taxon>Enterobacterales</taxon>
        <taxon>Erwiniaceae</taxon>
        <taxon>Pantoea</taxon>
    </lineage>
</organism>
<keyword evidence="3" id="KW-1003">Cell membrane</keyword>
<name>A0ABW7PZK4_9GAMM</name>
<keyword evidence="6" id="KW-0201">Cytochrome c-type biogenesis</keyword>
<dbReference type="InterPro" id="IPR002541">
    <property type="entry name" value="Cyt_c_assembly"/>
</dbReference>
<dbReference type="Pfam" id="PF16327">
    <property type="entry name" value="CcmF_C"/>
    <property type="match status" value="1"/>
</dbReference>
<comment type="function">
    <text evidence="9">Required for the biogenesis of c-type cytochromes. Possible subunit of a heme lyase.</text>
</comment>
<sequence>MMPEIGTFLLCLALALSLLLSTYPLWGALRQDARLMALARPLSVGLFLSIAAAFAVLVHAFVVNDFTVAYVATNSNTLLPVYYRIAATWGAHEGSLLLWVLLLSTWTLAVALFSRRMPQDAIARVLAVMGMINLGFLLFITLTSNPFARTLPDFPIEGRDLNPMLQDIGLIFHPPLLYMGYVGFSVAFAFAIASLMAGRLDTAWARWSRPWTTAAWLFLTIGIVLGSAWAYYELGWGGWWFWDPVENASFMPWLAGTALIHSLAVTEKRGTFKAWTVLLAITAFSLSLLGTFLVRSGVLVSVHSFASDPARGMFILAFLVIVIGSSLLLYAIKGSQVRSRVQNEAWSRESLLLGNNVLLIAAMLVVLLGTLLPLVHKQLGLGSISVGEPFFNTMFTWLMAPFALMLGIGPLVRWRRDEPQKLFKRLGLALIVTLLASILLPWLLQDRIEGMTVVGLLMSIWVIVLTLMELHERATHRHRFFQGLRHLSRSHWGMVLGHLGVAVTVIGIAFSTQYSVERDVRMKSGDSVDIHHYHFVFRAVHNLQGPNYSGGVAIIDVTRDGKPEAVLQAEKRFYTAARTMMTEAAINGGFTRDLYAALGEELDDGSWAVRIYYKPFVRWIWFGGVFMAFGGLLCLLDPRYRSAKKAQRELA</sequence>
<evidence type="ECO:0000313" key="14">
    <source>
        <dbReference type="Proteomes" id="UP001611251"/>
    </source>
</evidence>
<feature type="transmembrane region" description="Helical" evidence="10">
    <location>
        <begin position="96"/>
        <end position="114"/>
    </location>
</feature>
<dbReference type="EMBL" id="JBGFSN010000004">
    <property type="protein sequence ID" value="MFH8135200.1"/>
    <property type="molecule type" value="Genomic_DNA"/>
</dbReference>
<evidence type="ECO:0000256" key="5">
    <source>
        <dbReference type="ARBA" id="ARBA00022692"/>
    </source>
</evidence>
<feature type="transmembrane region" description="Helical" evidence="10">
    <location>
        <begin position="274"/>
        <end position="294"/>
    </location>
</feature>
<feature type="transmembrane region" description="Helical" evidence="10">
    <location>
        <begin position="38"/>
        <end position="62"/>
    </location>
</feature>
<feature type="transmembrane region" description="Helical" evidence="10">
    <location>
        <begin position="210"/>
        <end position="230"/>
    </location>
</feature>
<feature type="transmembrane region" description="Helical" evidence="10">
    <location>
        <begin position="314"/>
        <end position="332"/>
    </location>
</feature>
<accession>A0ABW7PZK4</accession>
<dbReference type="Proteomes" id="UP001611251">
    <property type="component" value="Unassembled WGS sequence"/>
</dbReference>
<dbReference type="GO" id="GO:0016829">
    <property type="term" value="F:lyase activity"/>
    <property type="evidence" value="ECO:0007669"/>
    <property type="project" value="UniProtKB-KW"/>
</dbReference>
<feature type="transmembrane region" description="Helical" evidence="10">
    <location>
        <begin position="250"/>
        <end position="267"/>
    </location>
</feature>
<proteinExistence type="inferred from homology"/>
<protein>
    <submittedName>
        <fullName evidence="13">Heme lyase CcmF/NrfE family subunit</fullName>
    </submittedName>
</protein>
<dbReference type="InterPro" id="IPR032523">
    <property type="entry name" value="CcmF_C"/>
</dbReference>
<dbReference type="InterPro" id="IPR003568">
    <property type="entry name" value="Cyt_c_biogenesis_CcmF"/>
</dbReference>
<reference evidence="13 14" key="1">
    <citation type="submission" date="2024-08" db="EMBL/GenBank/DDBJ databases">
        <title>Pantoea ronii - a newly identified human opportunistic pathogen.</title>
        <authorList>
            <person name="Keidar-Friedman D."/>
            <person name="Sorek N."/>
            <person name="Leshin-Carmel D."/>
            <person name="Tsur A."/>
            <person name="Amsalem M."/>
            <person name="Tolkach D."/>
            <person name="Brosh-Nissimov T."/>
        </authorList>
    </citation>
    <scope>NUCLEOTIDE SEQUENCE [LARGE SCALE GENOMIC DNA]</scope>
    <source>
        <strain evidence="13 14">AA23256</strain>
    </source>
</reference>
<feature type="transmembrane region" description="Helical" evidence="10">
    <location>
        <begin position="450"/>
        <end position="470"/>
    </location>
</feature>
<evidence type="ECO:0000259" key="12">
    <source>
        <dbReference type="Pfam" id="PF16327"/>
    </source>
</evidence>
<feature type="transmembrane region" description="Helical" evidence="10">
    <location>
        <begin position="353"/>
        <end position="375"/>
    </location>
</feature>
<evidence type="ECO:0000256" key="3">
    <source>
        <dbReference type="ARBA" id="ARBA00022475"/>
    </source>
</evidence>
<comment type="caution">
    <text evidence="13">The sequence shown here is derived from an EMBL/GenBank/DDBJ whole genome shotgun (WGS) entry which is preliminary data.</text>
</comment>
<dbReference type="PRINTS" id="PR01411">
    <property type="entry name" value="CCMFBIOGNSIS"/>
</dbReference>
<keyword evidence="14" id="KW-1185">Reference proteome</keyword>
<evidence type="ECO:0000256" key="1">
    <source>
        <dbReference type="ARBA" id="ARBA00004429"/>
    </source>
</evidence>
<dbReference type="RefSeq" id="WP_397215647.1">
    <property type="nucleotide sequence ID" value="NZ_JBGFSN010000004.1"/>
</dbReference>
<keyword evidence="7 10" id="KW-1133">Transmembrane helix</keyword>
<feature type="transmembrane region" description="Helical" evidence="10">
    <location>
        <begin position="491"/>
        <end position="512"/>
    </location>
</feature>
<keyword evidence="13" id="KW-0456">Lyase</keyword>
<feature type="transmembrane region" description="Helical" evidence="10">
    <location>
        <begin position="178"/>
        <end position="198"/>
    </location>
</feature>
<evidence type="ECO:0000256" key="8">
    <source>
        <dbReference type="ARBA" id="ARBA00023136"/>
    </source>
</evidence>
<feature type="transmembrane region" description="Helical" evidence="10">
    <location>
        <begin position="616"/>
        <end position="636"/>
    </location>
</feature>
<dbReference type="PANTHER" id="PTHR43653">
    <property type="entry name" value="CYTOCHROME C ASSEMBLY PROTEIN-RELATED"/>
    <property type="match status" value="1"/>
</dbReference>
<evidence type="ECO:0000256" key="7">
    <source>
        <dbReference type="ARBA" id="ARBA00022989"/>
    </source>
</evidence>
<evidence type="ECO:0000313" key="13">
    <source>
        <dbReference type="EMBL" id="MFH8135200.1"/>
    </source>
</evidence>
<feature type="transmembrane region" description="Helical" evidence="10">
    <location>
        <begin position="121"/>
        <end position="142"/>
    </location>
</feature>
<keyword evidence="5 10" id="KW-0812">Transmembrane</keyword>
<comment type="subcellular location">
    <subcellularLocation>
        <location evidence="1">Cell inner membrane</location>
        <topology evidence="1">Multi-pass membrane protein</topology>
    </subcellularLocation>
</comment>
<evidence type="ECO:0000256" key="9">
    <source>
        <dbReference type="ARBA" id="ARBA00037230"/>
    </source>
</evidence>
<dbReference type="NCBIfam" id="TIGR00353">
    <property type="entry name" value="nrfE"/>
    <property type="match status" value="1"/>
</dbReference>
<feature type="domain" description="Cytochrome c-type biogenesis protein CcmF C-terminal" evidence="12">
    <location>
        <begin position="316"/>
        <end position="637"/>
    </location>
</feature>